<reference evidence="11 12" key="1">
    <citation type="submission" date="2017-08" db="EMBL/GenBank/DDBJ databases">
        <title>The whole genome shortgun sequences of strain Leeuwenhoekiella nanhaiensis G18 from the South China Sea.</title>
        <authorList>
            <person name="Liu Q."/>
        </authorList>
    </citation>
    <scope>NUCLEOTIDE SEQUENCE [LARGE SCALE GENOMIC DNA]</scope>
    <source>
        <strain evidence="11 12">G18</strain>
    </source>
</reference>
<feature type="chain" id="PRO_5013625858" evidence="9">
    <location>
        <begin position="23"/>
        <end position="1081"/>
    </location>
</feature>
<feature type="signal peptide" evidence="9">
    <location>
        <begin position="1"/>
        <end position="22"/>
    </location>
</feature>
<evidence type="ECO:0000256" key="4">
    <source>
        <dbReference type="ARBA" id="ARBA00022692"/>
    </source>
</evidence>
<keyword evidence="12" id="KW-1185">Reference proteome</keyword>
<evidence type="ECO:0000256" key="7">
    <source>
        <dbReference type="ARBA" id="ARBA00023237"/>
    </source>
</evidence>
<name>A0A2G1VNF8_9FLAO</name>
<accession>A0A2G1VNF8</accession>
<dbReference type="InterPro" id="IPR039426">
    <property type="entry name" value="TonB-dep_rcpt-like"/>
</dbReference>
<comment type="subcellular location">
    <subcellularLocation>
        <location evidence="1 8">Cell outer membrane</location>
        <topology evidence="1 8">Multi-pass membrane protein</topology>
    </subcellularLocation>
</comment>
<dbReference type="InterPro" id="IPR008969">
    <property type="entry name" value="CarboxyPept-like_regulatory"/>
</dbReference>
<evidence type="ECO:0000259" key="10">
    <source>
        <dbReference type="Pfam" id="PF07715"/>
    </source>
</evidence>
<dbReference type="SUPFAM" id="SSF49464">
    <property type="entry name" value="Carboxypeptidase regulatory domain-like"/>
    <property type="match status" value="1"/>
</dbReference>
<dbReference type="InterPro" id="IPR036942">
    <property type="entry name" value="Beta-barrel_TonB_sf"/>
</dbReference>
<dbReference type="InterPro" id="IPR012910">
    <property type="entry name" value="Plug_dom"/>
</dbReference>
<evidence type="ECO:0000256" key="1">
    <source>
        <dbReference type="ARBA" id="ARBA00004571"/>
    </source>
</evidence>
<keyword evidence="6 8" id="KW-0472">Membrane</keyword>
<keyword evidence="5 9" id="KW-0732">Signal</keyword>
<dbReference type="FunFam" id="2.170.130.10:FF:000003">
    <property type="entry name" value="SusC/RagA family TonB-linked outer membrane protein"/>
    <property type="match status" value="1"/>
</dbReference>
<sequence>MKSKITWCFASVFLLLMQFAFAQQKTITGTVVDSEGLALPGVNVLVEGTNTGTQTDFDGNYSISANQGDKIIFSYVGFERQSITVGAADTYSITMQAGESLEEVVVVGYGTSTKQAFTGSASTIEAKDIELKNFANVSQSLAGEAAGVQVINTSGQPGTVSTIRIRGFGSINGNRDPLYVVDGVPFTGGLNSINPSDIASTTILKDATATAIYGSRGANGVVLITTKSGTSTETYIEVDVKTGVNASIIPRYSVITSPEESIGLMWEAKVNRQVLNGSTRADAIDFVNTNLFGGGTVGNRILAPGYNMWNVADGAELIDPATGQVRPGVTRRYTPERFEDAAFDSAIRTEANLRMGGGTDKSRYYFSVGYLDDDGYAINTGYKRYTTRLNVSSQIKPWANIGANIGYAYSETIANGQTDGAENLFEFADKIPPIYPVFLRDDNYQLVPDPIFGGFQYDYGSESGFRPRPNADNLNPIASAKYDFNGAIRNEINANVNATIDIFEGMTFETRFGLQYFNNIDDELGNQFYGVASGSGGTLDQDVTERTVTNFLQLLRYKRQFGLHSFEAFAAHESNEYRQNFTSTFKTKAIIPGGRELSNYIVFPTAPTGTEAGNTLESYFGQINYDFDNKYFITGSLRRDGSSRFYRDKWDTFGSVGAAWVVSNENFLNSNDLIRFLKLKASYGLTGDQGGVGFFSGINLFGVTNVNGGFAVAPDTFANADLTWETAKQYQAGVELDLGSWLDLSVDYFVKDTENLIFERRIAPSTGIAIIDVNDGVLRNSGLEFDLTGHLVKTANYSLDLSINGSLPNNEITTMPLDNQTQEPAVFQNVGAYGYANGRSIYDFYMRDYAGVDPADGYPMWYQYFNDANSNGVLDSGEESIPSLTPFLDENPDATVARQTTKAYADATQLFIEKKGIPVVYGAFRLSAQAYNFSLSTQFTYSLGGYAYDSQYAELMHDNNGGIIGTNRHTDVRNRWRQPGDITSVPLIADNVIPNVNSQSSRFITSTDFIALNNVLLNYTFDSRTLSNMGLSGLSLFASGDNLMYKTARQGFLPTTSQSGNSGRALYAPLTTFTVGVRAKF</sequence>
<evidence type="ECO:0000256" key="9">
    <source>
        <dbReference type="SAM" id="SignalP"/>
    </source>
</evidence>
<proteinExistence type="inferred from homology"/>
<dbReference type="Gene3D" id="2.170.130.10">
    <property type="entry name" value="TonB-dependent receptor, plug domain"/>
    <property type="match status" value="1"/>
</dbReference>
<evidence type="ECO:0000256" key="8">
    <source>
        <dbReference type="PROSITE-ProRule" id="PRU01360"/>
    </source>
</evidence>
<keyword evidence="2 8" id="KW-0813">Transport</keyword>
<dbReference type="AlphaFoldDB" id="A0A2G1VNF8"/>
<feature type="domain" description="TonB-dependent receptor plug" evidence="10">
    <location>
        <begin position="114"/>
        <end position="221"/>
    </location>
</feature>
<keyword evidence="4 8" id="KW-0812">Transmembrane</keyword>
<evidence type="ECO:0000313" key="12">
    <source>
        <dbReference type="Proteomes" id="UP000229433"/>
    </source>
</evidence>
<comment type="caution">
    <text evidence="11">The sequence shown here is derived from an EMBL/GenBank/DDBJ whole genome shotgun (WGS) entry which is preliminary data.</text>
</comment>
<dbReference type="OrthoDB" id="9768177at2"/>
<dbReference type="Proteomes" id="UP000229433">
    <property type="component" value="Unassembled WGS sequence"/>
</dbReference>
<dbReference type="NCBIfam" id="TIGR04056">
    <property type="entry name" value="OMP_RagA_SusC"/>
    <property type="match status" value="1"/>
</dbReference>
<evidence type="ECO:0000256" key="2">
    <source>
        <dbReference type="ARBA" id="ARBA00022448"/>
    </source>
</evidence>
<dbReference type="InterPro" id="IPR037066">
    <property type="entry name" value="Plug_dom_sf"/>
</dbReference>
<evidence type="ECO:0000256" key="3">
    <source>
        <dbReference type="ARBA" id="ARBA00022452"/>
    </source>
</evidence>
<comment type="similarity">
    <text evidence="8">Belongs to the TonB-dependent receptor family.</text>
</comment>
<dbReference type="PANTHER" id="PTHR30069:SF29">
    <property type="entry name" value="HEMOGLOBIN AND HEMOGLOBIN-HAPTOGLOBIN-BINDING PROTEIN 1-RELATED"/>
    <property type="match status" value="1"/>
</dbReference>
<evidence type="ECO:0000256" key="5">
    <source>
        <dbReference type="ARBA" id="ARBA00022729"/>
    </source>
</evidence>
<protein>
    <submittedName>
        <fullName evidence="11">SusC/RagA family TonB-linked outer membrane protein</fullName>
    </submittedName>
</protein>
<dbReference type="Gene3D" id="2.40.170.20">
    <property type="entry name" value="TonB-dependent receptor, beta-barrel domain"/>
    <property type="match status" value="1"/>
</dbReference>
<dbReference type="Pfam" id="PF07715">
    <property type="entry name" value="Plug"/>
    <property type="match status" value="1"/>
</dbReference>
<dbReference type="GO" id="GO:0044718">
    <property type="term" value="P:siderophore transmembrane transport"/>
    <property type="evidence" value="ECO:0007669"/>
    <property type="project" value="TreeGrafter"/>
</dbReference>
<dbReference type="RefSeq" id="WP_099647164.1">
    <property type="nucleotide sequence ID" value="NZ_KZ319297.1"/>
</dbReference>
<dbReference type="InterPro" id="IPR023996">
    <property type="entry name" value="TonB-dep_OMP_SusC/RagA"/>
</dbReference>
<dbReference type="InterPro" id="IPR023997">
    <property type="entry name" value="TonB-dep_OMP_SusC/RagA_CS"/>
</dbReference>
<dbReference type="PANTHER" id="PTHR30069">
    <property type="entry name" value="TONB-DEPENDENT OUTER MEMBRANE RECEPTOR"/>
    <property type="match status" value="1"/>
</dbReference>
<dbReference type="GO" id="GO:0015344">
    <property type="term" value="F:siderophore uptake transmembrane transporter activity"/>
    <property type="evidence" value="ECO:0007669"/>
    <property type="project" value="TreeGrafter"/>
</dbReference>
<dbReference type="SUPFAM" id="SSF56935">
    <property type="entry name" value="Porins"/>
    <property type="match status" value="1"/>
</dbReference>
<keyword evidence="3 8" id="KW-1134">Transmembrane beta strand</keyword>
<dbReference type="GO" id="GO:0009279">
    <property type="term" value="C:cell outer membrane"/>
    <property type="evidence" value="ECO:0007669"/>
    <property type="project" value="UniProtKB-SubCell"/>
</dbReference>
<dbReference type="Pfam" id="PF13715">
    <property type="entry name" value="CarbopepD_reg_2"/>
    <property type="match status" value="1"/>
</dbReference>
<gene>
    <name evidence="11" type="ORF">CJ305_15245</name>
</gene>
<dbReference type="PROSITE" id="PS52016">
    <property type="entry name" value="TONB_DEPENDENT_REC_3"/>
    <property type="match status" value="1"/>
</dbReference>
<dbReference type="Gene3D" id="2.60.40.1120">
    <property type="entry name" value="Carboxypeptidase-like, regulatory domain"/>
    <property type="match status" value="1"/>
</dbReference>
<evidence type="ECO:0000313" key="11">
    <source>
        <dbReference type="EMBL" id="PHQ28301.1"/>
    </source>
</evidence>
<evidence type="ECO:0000256" key="6">
    <source>
        <dbReference type="ARBA" id="ARBA00023136"/>
    </source>
</evidence>
<dbReference type="NCBIfam" id="TIGR04057">
    <property type="entry name" value="SusC_RagA_signa"/>
    <property type="match status" value="1"/>
</dbReference>
<dbReference type="EMBL" id="NQXA01000015">
    <property type="protein sequence ID" value="PHQ28301.1"/>
    <property type="molecule type" value="Genomic_DNA"/>
</dbReference>
<organism evidence="11 12">
    <name type="scientific">Leeuwenhoekiella nanhaiensis</name>
    <dbReference type="NCBI Taxonomy" id="1655491"/>
    <lineage>
        <taxon>Bacteria</taxon>
        <taxon>Pseudomonadati</taxon>
        <taxon>Bacteroidota</taxon>
        <taxon>Flavobacteriia</taxon>
        <taxon>Flavobacteriales</taxon>
        <taxon>Flavobacteriaceae</taxon>
        <taxon>Leeuwenhoekiella</taxon>
    </lineage>
</organism>
<keyword evidence="7 8" id="KW-0998">Cell outer membrane</keyword>